<comment type="caution">
    <text evidence="3">The sequence shown here is derived from an EMBL/GenBank/DDBJ whole genome shotgun (WGS) entry which is preliminary data.</text>
</comment>
<sequence length="163" mass="16536">MSEEDGNPVAVVRATARKGIAKARKTAGGVINATVEKGEAVIDDTREKTYRAAAETNRLFQEHPIAAVAAAAAAGAVIGIFMPRLLIAGRAGKLAGQAIRAAAASEVAQIAISTLGDAQKAALHSGAGKAAAAVGNRLLSRRAKTENNEVSAPETTPEADEKG</sequence>
<dbReference type="AlphaFoldDB" id="A0A9X1DCX0"/>
<evidence type="ECO:0000256" key="1">
    <source>
        <dbReference type="SAM" id="MobiDB-lite"/>
    </source>
</evidence>
<dbReference type="RefSeq" id="WP_214623931.1">
    <property type="nucleotide sequence ID" value="NZ_JAHGAW010000007.1"/>
</dbReference>
<organism evidence="3 4">
    <name type="scientific">Sphingobium nicotianae</name>
    <dbReference type="NCBI Taxonomy" id="2782607"/>
    <lineage>
        <taxon>Bacteria</taxon>
        <taxon>Pseudomonadati</taxon>
        <taxon>Pseudomonadota</taxon>
        <taxon>Alphaproteobacteria</taxon>
        <taxon>Sphingomonadales</taxon>
        <taxon>Sphingomonadaceae</taxon>
        <taxon>Sphingobium</taxon>
    </lineage>
</organism>
<keyword evidence="2" id="KW-0812">Transmembrane</keyword>
<reference evidence="3" key="1">
    <citation type="submission" date="2021-05" db="EMBL/GenBank/DDBJ databases">
        <title>Genome of Sphingobium sp. strain.</title>
        <authorList>
            <person name="Fan R."/>
        </authorList>
    </citation>
    <scope>NUCLEOTIDE SEQUENCE</scope>
    <source>
        <strain evidence="3">H33</strain>
    </source>
</reference>
<proteinExistence type="predicted"/>
<protein>
    <submittedName>
        <fullName evidence="3">Uncharacterized protein</fullName>
    </submittedName>
</protein>
<feature type="region of interest" description="Disordered" evidence="1">
    <location>
        <begin position="140"/>
        <end position="163"/>
    </location>
</feature>
<name>A0A9X1DCX0_9SPHN</name>
<evidence type="ECO:0000313" key="3">
    <source>
        <dbReference type="EMBL" id="MBT2187721.1"/>
    </source>
</evidence>
<dbReference type="Proteomes" id="UP001138757">
    <property type="component" value="Unassembled WGS sequence"/>
</dbReference>
<accession>A0A9X1DCX0</accession>
<keyword evidence="2" id="KW-0472">Membrane</keyword>
<feature type="transmembrane region" description="Helical" evidence="2">
    <location>
        <begin position="65"/>
        <end position="87"/>
    </location>
</feature>
<gene>
    <name evidence="3" type="ORF">KK488_12275</name>
</gene>
<keyword evidence="2" id="KW-1133">Transmembrane helix</keyword>
<evidence type="ECO:0000313" key="4">
    <source>
        <dbReference type="Proteomes" id="UP001138757"/>
    </source>
</evidence>
<keyword evidence="4" id="KW-1185">Reference proteome</keyword>
<evidence type="ECO:0000256" key="2">
    <source>
        <dbReference type="SAM" id="Phobius"/>
    </source>
</evidence>
<dbReference type="EMBL" id="JAHGAW010000007">
    <property type="protein sequence ID" value="MBT2187721.1"/>
    <property type="molecule type" value="Genomic_DNA"/>
</dbReference>